<reference evidence="2 3" key="1">
    <citation type="submission" date="2018-08" db="EMBL/GenBank/DDBJ databases">
        <title>Aphanomyces genome sequencing and annotation.</title>
        <authorList>
            <person name="Minardi D."/>
            <person name="Oidtmann B."/>
            <person name="Van Der Giezen M."/>
            <person name="Studholme D.J."/>
        </authorList>
    </citation>
    <scope>NUCLEOTIDE SEQUENCE [LARGE SCALE GENOMIC DNA]</scope>
    <source>
        <strain evidence="2 3">NJM0002</strain>
    </source>
</reference>
<keyword evidence="3" id="KW-1185">Reference proteome</keyword>
<gene>
    <name evidence="2" type="ORF">DYB32_007776</name>
</gene>
<feature type="compositionally biased region" description="Polar residues" evidence="1">
    <location>
        <begin position="53"/>
        <end position="62"/>
    </location>
</feature>
<dbReference type="VEuPathDB" id="FungiDB:H310_09270"/>
<accession>A0A418AMR2</accession>
<dbReference type="Proteomes" id="UP000285060">
    <property type="component" value="Unassembled WGS sequence"/>
</dbReference>
<feature type="compositionally biased region" description="Polar residues" evidence="1">
    <location>
        <begin position="18"/>
        <end position="40"/>
    </location>
</feature>
<name>A0A418AMR2_9STRA</name>
<dbReference type="EMBL" id="QUSY01001051">
    <property type="protein sequence ID" value="RHY26258.1"/>
    <property type="molecule type" value="Genomic_DNA"/>
</dbReference>
<protein>
    <submittedName>
        <fullName evidence="2">Uncharacterized protein</fullName>
    </submittedName>
</protein>
<sequence>MAQRRAKAGPVKRPSALAASSAQDMEAATPSTTTMTQSPRARSAKAHAKEDSLSSGMAQQQAKAVPSKRPSALAASSADDTESATPFTTTMARSPRAGSAGGRGGIRRSRRKEERLAEEVRDIQRDIHRLEGKRDCMLDYPMQATVLNDRYSTKIMFEYCTLFEFGFDHKNKSEGQRQEQFIRSIMREDLHITGVTFTSKGVDKLVSAHRMYASIHMNYRMKFVSSANILDDSGAVLVSELKTIISQRITRKMLELYYPLVFQYEALVQLLLGQMIEMIVIQLYEFDSLGRIEGYVPRIGVLEAFSDLLGNADLGALCALEHKLRTMFQ</sequence>
<comment type="caution">
    <text evidence="2">The sequence shown here is derived from an EMBL/GenBank/DDBJ whole genome shotgun (WGS) entry which is preliminary data.</text>
</comment>
<dbReference type="AlphaFoldDB" id="A0A418AMR2"/>
<evidence type="ECO:0000313" key="3">
    <source>
        <dbReference type="Proteomes" id="UP000285060"/>
    </source>
</evidence>
<feature type="region of interest" description="Disordered" evidence="1">
    <location>
        <begin position="1"/>
        <end position="117"/>
    </location>
</feature>
<organism evidence="2 3">
    <name type="scientific">Aphanomyces invadans</name>
    <dbReference type="NCBI Taxonomy" id="157072"/>
    <lineage>
        <taxon>Eukaryota</taxon>
        <taxon>Sar</taxon>
        <taxon>Stramenopiles</taxon>
        <taxon>Oomycota</taxon>
        <taxon>Saprolegniomycetes</taxon>
        <taxon>Saprolegniales</taxon>
        <taxon>Verrucalvaceae</taxon>
        <taxon>Aphanomyces</taxon>
    </lineage>
</organism>
<evidence type="ECO:0000313" key="2">
    <source>
        <dbReference type="EMBL" id="RHY26258.1"/>
    </source>
</evidence>
<proteinExistence type="predicted"/>
<evidence type="ECO:0000256" key="1">
    <source>
        <dbReference type="SAM" id="MobiDB-lite"/>
    </source>
</evidence>